<gene>
    <name evidence="1" type="ORF">ATB53_02535</name>
</gene>
<comment type="caution">
    <text evidence="1">The sequence shown here is derived from an EMBL/GenBank/DDBJ whole genome shotgun (WGS) entry which is preliminary data.</text>
</comment>
<name>A0A109HQG7_XANCT</name>
<dbReference type="Proteomes" id="UP000055854">
    <property type="component" value="Unassembled WGS sequence"/>
</dbReference>
<dbReference type="Pfam" id="PF12101">
    <property type="entry name" value="DUF3577"/>
    <property type="match status" value="2"/>
</dbReference>
<dbReference type="OrthoDB" id="6402776at2"/>
<evidence type="ECO:0008006" key="3">
    <source>
        <dbReference type="Google" id="ProtNLM"/>
    </source>
</evidence>
<dbReference type="AlphaFoldDB" id="A0A109HQG7"/>
<accession>A0A109HQG7</accession>
<evidence type="ECO:0000313" key="1">
    <source>
        <dbReference type="EMBL" id="KWV16573.1"/>
    </source>
</evidence>
<dbReference type="EMBL" id="LNTA01000025">
    <property type="protein sequence ID" value="KWV16573.1"/>
    <property type="molecule type" value="Genomic_DNA"/>
</dbReference>
<proteinExistence type="predicted"/>
<sequence length="309" mass="33940">MNTTSNEKSYFDLHTSGIGYLQRAREVPVRGGRRAQPFVACTIAALVGPARDPSYRYFDVKVSGAEAKKLVQRYVGVEDPKQRPLVRFRLCDLWGDAYIRDKGEHKGKAAASLKARLLKAELIDRAELASIEQHELITRGIGYLNRPKDVTPKGGDPFLSCSIAALAGPVDEPEYRYFDTIVATPEAEHLVRRCVQAIEGDRKVLIAFRLNDMKIDPYIRSKGEHAGEPAASLESTLVHIGLIKIDGTQVYPTSQAQAKAPPEMDASATKADTIIDTAANPVSDQPIESAEREHEGAVEEQELALVASF</sequence>
<organism evidence="1 2">
    <name type="scientific">Xanthomonas campestris pv. translucens</name>
    <dbReference type="NCBI Taxonomy" id="343"/>
    <lineage>
        <taxon>Bacteria</taxon>
        <taxon>Pseudomonadati</taxon>
        <taxon>Pseudomonadota</taxon>
        <taxon>Gammaproteobacteria</taxon>
        <taxon>Lysobacterales</taxon>
        <taxon>Lysobacteraceae</taxon>
        <taxon>Xanthomonas</taxon>
        <taxon>Xanthomonas translucens group</taxon>
    </lineage>
</organism>
<protein>
    <recommendedName>
        <fullName evidence="3">DUF3577 domain-containing protein</fullName>
    </recommendedName>
</protein>
<evidence type="ECO:0000313" key="2">
    <source>
        <dbReference type="Proteomes" id="UP000055854"/>
    </source>
</evidence>
<dbReference type="RefSeq" id="WP_060747759.1">
    <property type="nucleotide sequence ID" value="NZ_LNTA01000025.1"/>
</dbReference>
<dbReference type="InterPro" id="IPR021960">
    <property type="entry name" value="DUF3577"/>
</dbReference>
<reference evidence="1 2" key="1">
    <citation type="submission" date="2015-11" db="EMBL/GenBank/DDBJ databases">
        <title>Long Read and Single Molecule DNA Sequencing Simplifies Genome Assembly and TAL Effector Gene Analysis of Xanthomonas translucens.</title>
        <authorList>
            <person name="Peng Z."/>
            <person name="Hu Y."/>
            <person name="Xie J."/>
            <person name="Potnis N."/>
            <person name="Akhunova A."/>
            <person name="Jones J."/>
            <person name="Liu Z."/>
            <person name="White F."/>
            <person name="Liu S."/>
        </authorList>
    </citation>
    <scope>NUCLEOTIDE SEQUENCE [LARGE SCALE GENOMIC DNA]</scope>
    <source>
        <strain evidence="1 2">B1</strain>
    </source>
</reference>